<proteinExistence type="predicted"/>
<reference evidence="1 2" key="2">
    <citation type="submission" date="2018-11" db="EMBL/GenBank/DDBJ databases">
        <authorList>
            <consortium name="Pathogen Informatics"/>
        </authorList>
    </citation>
    <scope>NUCLEOTIDE SEQUENCE [LARGE SCALE GENOMIC DNA]</scope>
</reference>
<evidence type="ECO:0000313" key="3">
    <source>
        <dbReference type="WBParaSite" id="GPUH_0000440201-mRNA-1"/>
    </source>
</evidence>
<accession>A0A183D6Q4</accession>
<keyword evidence="2" id="KW-1185">Reference proteome</keyword>
<evidence type="ECO:0000313" key="1">
    <source>
        <dbReference type="EMBL" id="VDK44577.1"/>
    </source>
</evidence>
<dbReference type="WBParaSite" id="GPUH_0000440201-mRNA-1">
    <property type="protein sequence ID" value="GPUH_0000440201-mRNA-1"/>
    <property type="gene ID" value="GPUH_0000440201"/>
</dbReference>
<name>A0A183D6Q4_9BILA</name>
<protein>
    <submittedName>
        <fullName evidence="3">Peptidase_M13_N domain-containing protein</fullName>
    </submittedName>
</protein>
<reference evidence="3" key="1">
    <citation type="submission" date="2016-06" db="UniProtKB">
        <authorList>
            <consortium name="WormBaseParasite"/>
        </authorList>
    </citation>
    <scope>IDENTIFICATION</scope>
</reference>
<organism evidence="3">
    <name type="scientific">Gongylonema pulchrum</name>
    <dbReference type="NCBI Taxonomy" id="637853"/>
    <lineage>
        <taxon>Eukaryota</taxon>
        <taxon>Metazoa</taxon>
        <taxon>Ecdysozoa</taxon>
        <taxon>Nematoda</taxon>
        <taxon>Chromadorea</taxon>
        <taxon>Rhabditida</taxon>
        <taxon>Spirurina</taxon>
        <taxon>Spiruromorpha</taxon>
        <taxon>Spiruroidea</taxon>
        <taxon>Gongylonematidae</taxon>
        <taxon>Gongylonema</taxon>
    </lineage>
</organism>
<dbReference type="EMBL" id="UYRT01008253">
    <property type="protein sequence ID" value="VDK44577.1"/>
    <property type="molecule type" value="Genomic_DNA"/>
</dbReference>
<gene>
    <name evidence="1" type="ORF">GPUH_LOCUS4395</name>
</gene>
<sequence length="91" mass="10870">MHTITEETADIWAEPSAKIIELIEQFKNETAFYAEMMSLWRKNTSAFDIEKFESEQISKLATIYSKMQPESTYAHVHEYYYFPERYFGVHT</sequence>
<dbReference type="AlphaFoldDB" id="A0A183D6Q4"/>
<dbReference type="Proteomes" id="UP000271098">
    <property type="component" value="Unassembled WGS sequence"/>
</dbReference>
<evidence type="ECO:0000313" key="2">
    <source>
        <dbReference type="Proteomes" id="UP000271098"/>
    </source>
</evidence>